<name>A0A0U0S200_MYCTX</name>
<dbReference type="EMBL" id="CSAE01000499">
    <property type="protein sequence ID" value="COW39370.1"/>
    <property type="molecule type" value="Genomic_DNA"/>
</dbReference>
<evidence type="ECO:0000313" key="3">
    <source>
        <dbReference type="Proteomes" id="UP000038802"/>
    </source>
</evidence>
<evidence type="ECO:0000256" key="1">
    <source>
        <dbReference type="SAM" id="MobiDB-lite"/>
    </source>
</evidence>
<protein>
    <submittedName>
        <fullName evidence="2">Uncharacterized protein</fullName>
    </submittedName>
</protein>
<dbReference type="Proteomes" id="UP000038802">
    <property type="component" value="Unassembled WGS sequence"/>
</dbReference>
<reference evidence="3" key="1">
    <citation type="submission" date="2015-03" db="EMBL/GenBank/DDBJ databases">
        <authorList>
            <consortium name="Pathogen Informatics"/>
        </authorList>
    </citation>
    <scope>NUCLEOTIDE SEQUENCE [LARGE SCALE GENOMIC DNA]</scope>
    <source>
        <strain evidence="3">K00500041</strain>
    </source>
</reference>
<feature type="compositionally biased region" description="Basic and acidic residues" evidence="1">
    <location>
        <begin position="21"/>
        <end position="39"/>
    </location>
</feature>
<gene>
    <name evidence="2" type="ORF">ERS007703_03562</name>
</gene>
<dbReference type="AlphaFoldDB" id="A0A0U0S200"/>
<sequence length="123" mass="13582">MVVPIPAGSHQRTFGPKAKRREQTTADQRDQAGRGECNRQHPRPQRQPVALVASRVDLGFDRLFGGGDLVVGKRDLWFEWVTSEVVVGAFGFFDDGAGHRVHPECSLRRVIAGHGDLLVRITG</sequence>
<feature type="region of interest" description="Disordered" evidence="1">
    <location>
        <begin position="1"/>
        <end position="48"/>
    </location>
</feature>
<evidence type="ECO:0000313" key="2">
    <source>
        <dbReference type="EMBL" id="COW39370.1"/>
    </source>
</evidence>
<organism evidence="2 3">
    <name type="scientific">Mycobacterium tuberculosis</name>
    <dbReference type="NCBI Taxonomy" id="1773"/>
    <lineage>
        <taxon>Bacteria</taxon>
        <taxon>Bacillati</taxon>
        <taxon>Actinomycetota</taxon>
        <taxon>Actinomycetes</taxon>
        <taxon>Mycobacteriales</taxon>
        <taxon>Mycobacteriaceae</taxon>
        <taxon>Mycobacterium</taxon>
        <taxon>Mycobacterium tuberculosis complex</taxon>
    </lineage>
</organism>
<accession>A0A0U0S200</accession>
<proteinExistence type="predicted"/>